<organism evidence="2 3">
    <name type="scientific">Cohnella cellulosilytica</name>
    <dbReference type="NCBI Taxonomy" id="986710"/>
    <lineage>
        <taxon>Bacteria</taxon>
        <taxon>Bacillati</taxon>
        <taxon>Bacillota</taxon>
        <taxon>Bacilli</taxon>
        <taxon>Bacillales</taxon>
        <taxon>Paenibacillaceae</taxon>
        <taxon>Cohnella</taxon>
    </lineage>
</organism>
<evidence type="ECO:0000259" key="1">
    <source>
        <dbReference type="PROSITE" id="PS50943"/>
    </source>
</evidence>
<feature type="domain" description="HTH cro/C1-type" evidence="1">
    <location>
        <begin position="35"/>
        <end position="88"/>
    </location>
</feature>
<dbReference type="InterPro" id="IPR001387">
    <property type="entry name" value="Cro/C1-type_HTH"/>
</dbReference>
<proteinExistence type="predicted"/>
<dbReference type="Pfam" id="PF01381">
    <property type="entry name" value="HTH_3"/>
    <property type="match status" value="1"/>
</dbReference>
<dbReference type="EMBL" id="JBHTAI010000019">
    <property type="protein sequence ID" value="MFC7151862.1"/>
    <property type="molecule type" value="Genomic_DNA"/>
</dbReference>
<sequence>MSNWEEFKKSLNFMSDIEKQAIEETAKAVNGCVVLRKQLGITQVQLAEITGLSQPVIARVESGKVLPEYKTVMKILLALQHIQSIREQAAAESLQHV</sequence>
<accession>A0ABW2FHR1</accession>
<dbReference type="SMART" id="SM00530">
    <property type="entry name" value="HTH_XRE"/>
    <property type="match status" value="1"/>
</dbReference>
<dbReference type="CDD" id="cd00093">
    <property type="entry name" value="HTH_XRE"/>
    <property type="match status" value="1"/>
</dbReference>
<dbReference type="Gene3D" id="1.10.260.40">
    <property type="entry name" value="lambda repressor-like DNA-binding domains"/>
    <property type="match status" value="1"/>
</dbReference>
<reference evidence="3" key="1">
    <citation type="journal article" date="2019" name="Int. J. Syst. Evol. Microbiol.">
        <title>The Global Catalogue of Microorganisms (GCM) 10K type strain sequencing project: providing services to taxonomists for standard genome sequencing and annotation.</title>
        <authorList>
            <consortium name="The Broad Institute Genomics Platform"/>
            <consortium name="The Broad Institute Genome Sequencing Center for Infectious Disease"/>
            <person name="Wu L."/>
            <person name="Ma J."/>
        </authorList>
    </citation>
    <scope>NUCLEOTIDE SEQUENCE [LARGE SCALE GENOMIC DNA]</scope>
    <source>
        <strain evidence="3">KCTC 12907</strain>
    </source>
</reference>
<dbReference type="InterPro" id="IPR010982">
    <property type="entry name" value="Lambda_DNA-bd_dom_sf"/>
</dbReference>
<dbReference type="Proteomes" id="UP001596378">
    <property type="component" value="Unassembled WGS sequence"/>
</dbReference>
<evidence type="ECO:0000313" key="2">
    <source>
        <dbReference type="EMBL" id="MFC7151862.1"/>
    </source>
</evidence>
<dbReference type="SUPFAM" id="SSF47413">
    <property type="entry name" value="lambda repressor-like DNA-binding domains"/>
    <property type="match status" value="1"/>
</dbReference>
<gene>
    <name evidence="2" type="ORF">ACFQMJ_25265</name>
</gene>
<protein>
    <submittedName>
        <fullName evidence="2">Helix-turn-helix domain-containing protein</fullName>
    </submittedName>
</protein>
<name>A0ABW2FHR1_9BACL</name>
<keyword evidence="3" id="KW-1185">Reference proteome</keyword>
<dbReference type="PROSITE" id="PS50943">
    <property type="entry name" value="HTH_CROC1"/>
    <property type="match status" value="1"/>
</dbReference>
<dbReference type="RefSeq" id="WP_378046670.1">
    <property type="nucleotide sequence ID" value="NZ_JBHMDN010000011.1"/>
</dbReference>
<comment type="caution">
    <text evidence="2">The sequence shown here is derived from an EMBL/GenBank/DDBJ whole genome shotgun (WGS) entry which is preliminary data.</text>
</comment>
<evidence type="ECO:0000313" key="3">
    <source>
        <dbReference type="Proteomes" id="UP001596378"/>
    </source>
</evidence>